<organism evidence="2 3">
    <name type="scientific">Capsicum annuum</name>
    <name type="common">Capsicum pepper</name>
    <dbReference type="NCBI Taxonomy" id="4072"/>
    <lineage>
        <taxon>Eukaryota</taxon>
        <taxon>Viridiplantae</taxon>
        <taxon>Streptophyta</taxon>
        <taxon>Embryophyta</taxon>
        <taxon>Tracheophyta</taxon>
        <taxon>Spermatophyta</taxon>
        <taxon>Magnoliopsida</taxon>
        <taxon>eudicotyledons</taxon>
        <taxon>Gunneridae</taxon>
        <taxon>Pentapetalae</taxon>
        <taxon>asterids</taxon>
        <taxon>lamiids</taxon>
        <taxon>Solanales</taxon>
        <taxon>Solanaceae</taxon>
        <taxon>Solanoideae</taxon>
        <taxon>Capsiceae</taxon>
        <taxon>Capsicum</taxon>
    </lineage>
</organism>
<comment type="caution">
    <text evidence="2">The sequence shown here is derived from an EMBL/GenBank/DDBJ whole genome shotgun (WGS) entry which is preliminary data.</text>
</comment>
<gene>
    <name evidence="2" type="ORF">T459_33722</name>
</gene>
<dbReference type="Proteomes" id="UP000222542">
    <property type="component" value="Unassembled WGS sequence"/>
</dbReference>
<name>A0A2G2XY22_CAPAN</name>
<feature type="compositionally biased region" description="Polar residues" evidence="1">
    <location>
        <begin position="63"/>
        <end position="77"/>
    </location>
</feature>
<reference evidence="2 3" key="2">
    <citation type="journal article" date="2017" name="Genome Biol.">
        <title>New reference genome sequences of hot pepper reveal the massive evolution of plant disease-resistance genes by retroduplication.</title>
        <authorList>
            <person name="Kim S."/>
            <person name="Park J."/>
            <person name="Yeom S.I."/>
            <person name="Kim Y.M."/>
            <person name="Seo E."/>
            <person name="Kim K.T."/>
            <person name="Kim M.S."/>
            <person name="Lee J.M."/>
            <person name="Cheong K."/>
            <person name="Shin H.S."/>
            <person name="Kim S.B."/>
            <person name="Han K."/>
            <person name="Lee J."/>
            <person name="Park M."/>
            <person name="Lee H.A."/>
            <person name="Lee H.Y."/>
            <person name="Lee Y."/>
            <person name="Oh S."/>
            <person name="Lee J.H."/>
            <person name="Choi E."/>
            <person name="Choi E."/>
            <person name="Lee S.E."/>
            <person name="Jeon J."/>
            <person name="Kim H."/>
            <person name="Choi G."/>
            <person name="Song H."/>
            <person name="Lee J."/>
            <person name="Lee S.C."/>
            <person name="Kwon J.K."/>
            <person name="Lee H.Y."/>
            <person name="Koo N."/>
            <person name="Hong Y."/>
            <person name="Kim R.W."/>
            <person name="Kang W.H."/>
            <person name="Huh J.H."/>
            <person name="Kang B.C."/>
            <person name="Yang T.J."/>
            <person name="Lee Y.H."/>
            <person name="Bennetzen J.L."/>
            <person name="Choi D."/>
        </authorList>
    </citation>
    <scope>NUCLEOTIDE SEQUENCE [LARGE SCALE GENOMIC DNA]</scope>
    <source>
        <strain evidence="3">cv. CM334</strain>
    </source>
</reference>
<evidence type="ECO:0000256" key="1">
    <source>
        <dbReference type="SAM" id="MobiDB-lite"/>
    </source>
</evidence>
<evidence type="ECO:0000313" key="2">
    <source>
        <dbReference type="EMBL" id="PHT62417.1"/>
    </source>
</evidence>
<dbReference type="AlphaFoldDB" id="A0A2G2XY22"/>
<feature type="compositionally biased region" description="Polar residues" evidence="1">
    <location>
        <begin position="98"/>
        <end position="110"/>
    </location>
</feature>
<keyword evidence="3" id="KW-1185">Reference proteome</keyword>
<feature type="compositionally biased region" description="Pro residues" evidence="1">
    <location>
        <begin position="145"/>
        <end position="157"/>
    </location>
</feature>
<dbReference type="EMBL" id="AYRZ02000080">
    <property type="protein sequence ID" value="PHT62417.1"/>
    <property type="molecule type" value="Genomic_DNA"/>
</dbReference>
<dbReference type="OMA" id="HDEHIAC"/>
<dbReference type="Gramene" id="PHT62417">
    <property type="protein sequence ID" value="PHT62417"/>
    <property type="gene ID" value="T459_33722"/>
</dbReference>
<feature type="compositionally biased region" description="Low complexity" evidence="1">
    <location>
        <begin position="182"/>
        <end position="191"/>
    </location>
</feature>
<feature type="region of interest" description="Disordered" evidence="1">
    <location>
        <begin position="1"/>
        <end position="26"/>
    </location>
</feature>
<accession>A0A2G2XY22</accession>
<sequence length="191" mass="20759">MSDLATPNPIGTGNVTVISEPPETSETRAAIQHDEHVACLTQEVEDLRGELNRVKDLTNLSIILQSPPSEPRNTAPNPSRFPSLDSLIPKHFPPQYPPSINNNSPPATSENPPNQPPTYTYTTHVAPPNPPLVNPPSQLLVHIPYVPPPAYTYPPPTTTLSTQPSQPLTNTPYNPVPPPIQNTPNTQNYPA</sequence>
<feature type="region of interest" description="Disordered" evidence="1">
    <location>
        <begin position="63"/>
        <end position="191"/>
    </location>
</feature>
<feature type="compositionally biased region" description="Low complexity" evidence="1">
    <location>
        <begin position="158"/>
        <end position="173"/>
    </location>
</feature>
<reference evidence="2 3" key="1">
    <citation type="journal article" date="2014" name="Nat. Genet.">
        <title>Genome sequence of the hot pepper provides insights into the evolution of pungency in Capsicum species.</title>
        <authorList>
            <person name="Kim S."/>
            <person name="Park M."/>
            <person name="Yeom S.I."/>
            <person name="Kim Y.M."/>
            <person name="Lee J.M."/>
            <person name="Lee H.A."/>
            <person name="Seo E."/>
            <person name="Choi J."/>
            <person name="Cheong K."/>
            <person name="Kim K.T."/>
            <person name="Jung K."/>
            <person name="Lee G.W."/>
            <person name="Oh S.K."/>
            <person name="Bae C."/>
            <person name="Kim S.B."/>
            <person name="Lee H.Y."/>
            <person name="Kim S.Y."/>
            <person name="Kim M.S."/>
            <person name="Kang B.C."/>
            <person name="Jo Y.D."/>
            <person name="Yang H.B."/>
            <person name="Jeong H.J."/>
            <person name="Kang W.H."/>
            <person name="Kwon J.K."/>
            <person name="Shin C."/>
            <person name="Lim J.Y."/>
            <person name="Park J.H."/>
            <person name="Huh J.H."/>
            <person name="Kim J.S."/>
            <person name="Kim B.D."/>
            <person name="Cohen O."/>
            <person name="Paran I."/>
            <person name="Suh M.C."/>
            <person name="Lee S.B."/>
            <person name="Kim Y.K."/>
            <person name="Shin Y."/>
            <person name="Noh S.J."/>
            <person name="Park J."/>
            <person name="Seo Y.S."/>
            <person name="Kwon S.Y."/>
            <person name="Kim H.A."/>
            <person name="Park J.M."/>
            <person name="Kim H.J."/>
            <person name="Choi S.B."/>
            <person name="Bosland P.W."/>
            <person name="Reeves G."/>
            <person name="Jo S.H."/>
            <person name="Lee B.W."/>
            <person name="Cho H.T."/>
            <person name="Choi H.S."/>
            <person name="Lee M.S."/>
            <person name="Yu Y."/>
            <person name="Do Choi Y."/>
            <person name="Park B.S."/>
            <person name="van Deynze A."/>
            <person name="Ashrafi H."/>
            <person name="Hill T."/>
            <person name="Kim W.T."/>
            <person name="Pai H.S."/>
            <person name="Ahn H.K."/>
            <person name="Yeam I."/>
            <person name="Giovannoni J.J."/>
            <person name="Rose J.K."/>
            <person name="Sorensen I."/>
            <person name="Lee S.J."/>
            <person name="Kim R.W."/>
            <person name="Choi I.Y."/>
            <person name="Choi B.S."/>
            <person name="Lim J.S."/>
            <person name="Lee Y.H."/>
            <person name="Choi D."/>
        </authorList>
    </citation>
    <scope>NUCLEOTIDE SEQUENCE [LARGE SCALE GENOMIC DNA]</scope>
    <source>
        <strain evidence="3">cv. CM334</strain>
    </source>
</reference>
<dbReference type="STRING" id="4072.A0A2G2XY22"/>
<proteinExistence type="predicted"/>
<protein>
    <submittedName>
        <fullName evidence="2">Uncharacterized protein</fullName>
    </submittedName>
</protein>
<evidence type="ECO:0000313" key="3">
    <source>
        <dbReference type="Proteomes" id="UP000222542"/>
    </source>
</evidence>